<accession>A0ABR7M474</accession>
<dbReference type="InterPro" id="IPR058592">
    <property type="entry name" value="Gtf3_C"/>
</dbReference>
<organism evidence="4 5">
    <name type="scientific">Flavihumibacter stibioxidans</name>
    <dbReference type="NCBI Taxonomy" id="1834163"/>
    <lineage>
        <taxon>Bacteria</taxon>
        <taxon>Pseudomonadati</taxon>
        <taxon>Bacteroidota</taxon>
        <taxon>Chitinophagia</taxon>
        <taxon>Chitinophagales</taxon>
        <taxon>Chitinophagaceae</taxon>
        <taxon>Flavihumibacter</taxon>
    </lineage>
</organism>
<dbReference type="Proteomes" id="UP000765802">
    <property type="component" value="Unassembled WGS sequence"/>
</dbReference>
<name>A0ABR7M474_9BACT</name>
<dbReference type="EMBL" id="MBUA01000001">
    <property type="protein sequence ID" value="MBC6489428.1"/>
    <property type="molecule type" value="Genomic_DNA"/>
</dbReference>
<evidence type="ECO:0000259" key="2">
    <source>
        <dbReference type="Pfam" id="PF26334"/>
    </source>
</evidence>
<dbReference type="PIRSF" id="PIRSF007023">
    <property type="entry name" value="UDP-Galf_transf"/>
    <property type="match status" value="1"/>
</dbReference>
<evidence type="ECO:0000259" key="3">
    <source>
        <dbReference type="Pfam" id="PF26337"/>
    </source>
</evidence>
<dbReference type="InterPro" id="IPR058591">
    <property type="entry name" value="Gtf3_N"/>
</dbReference>
<comment type="caution">
    <text evidence="4">The sequence shown here is derived from an EMBL/GenBank/DDBJ whole genome shotgun (WGS) entry which is preliminary data.</text>
</comment>
<dbReference type="Gene3D" id="3.40.50.2000">
    <property type="entry name" value="Glycogen Phosphorylase B"/>
    <property type="match status" value="2"/>
</dbReference>
<dbReference type="Pfam" id="PF26334">
    <property type="entry name" value="Gtf3_N"/>
    <property type="match status" value="1"/>
</dbReference>
<dbReference type="Pfam" id="PF26337">
    <property type="entry name" value="Gtf3_C"/>
    <property type="match status" value="1"/>
</dbReference>
<keyword evidence="5" id="KW-1185">Reference proteome</keyword>
<sequence>MPTFIAILTFTRTIIQMKNKAVLPGGHKYFLEAYKGIRFQHGGVGNSDVEKILLEEGYQPIRFPEGRRFWITFKRFQAMNRWLRCIPDGAEIVCQFPVYPRMYRLMMNKLSGRNIRLVILIADIDGLKTGNKEMLEEEIKLLKTAKNFIVHNSNMEAWLRQYIPAANASQLGPFDFLAAPASANRTKSREICFAGNLAKSGFLEHLAGIPGLNFHLYGKGITSDMLSQDNCRYHGIFEPAVMPGIIKGSFGLVWDGESVSGPSGSLGEYMHYIFHHKVSLYILAGMPIIAPVFAGSAEYIRSEGIGWLVRSLEEIPDLVNKITEEEYRLVIERMRPLAAEISTGRHLKNALHDLD</sequence>
<keyword evidence="1" id="KW-0808">Transferase</keyword>
<protein>
    <recommendedName>
        <fullName evidence="6">Beta-1,6-galactofuranosyltransferase</fullName>
    </recommendedName>
</protein>
<gene>
    <name evidence="4" type="ORF">BC349_00480</name>
</gene>
<evidence type="ECO:0000256" key="1">
    <source>
        <dbReference type="ARBA" id="ARBA00022679"/>
    </source>
</evidence>
<proteinExistence type="predicted"/>
<evidence type="ECO:0000313" key="4">
    <source>
        <dbReference type="EMBL" id="MBC6489428.1"/>
    </source>
</evidence>
<feature type="domain" description="Glucosyltransferase 3-like N-terminal" evidence="2">
    <location>
        <begin position="44"/>
        <end position="161"/>
    </location>
</feature>
<reference evidence="4 5" key="1">
    <citation type="submission" date="2016-07" db="EMBL/GenBank/DDBJ databases">
        <title>Genome analysis of Flavihumibacter stibioxidans YS-17.</title>
        <authorList>
            <person name="Shi K."/>
            <person name="Han Y."/>
            <person name="Wang G."/>
        </authorList>
    </citation>
    <scope>NUCLEOTIDE SEQUENCE [LARGE SCALE GENOMIC DNA]</scope>
    <source>
        <strain evidence="4 5">YS-17</strain>
    </source>
</reference>
<feature type="domain" description="Glucosyltransferase 3-like C-terminal" evidence="3">
    <location>
        <begin position="191"/>
        <end position="353"/>
    </location>
</feature>
<evidence type="ECO:0000313" key="5">
    <source>
        <dbReference type="Proteomes" id="UP000765802"/>
    </source>
</evidence>
<evidence type="ECO:0008006" key="6">
    <source>
        <dbReference type="Google" id="ProtNLM"/>
    </source>
</evidence>